<proteinExistence type="predicted"/>
<dbReference type="PROSITE" id="PS51257">
    <property type="entry name" value="PROKAR_LIPOPROTEIN"/>
    <property type="match status" value="1"/>
</dbReference>
<name>A0A9D2K9X8_9BACT</name>
<evidence type="ECO:0000313" key="2">
    <source>
        <dbReference type="Proteomes" id="UP000824115"/>
    </source>
</evidence>
<protein>
    <recommendedName>
        <fullName evidence="3">Lipoprotein</fullName>
    </recommendedName>
</protein>
<comment type="caution">
    <text evidence="1">The sequence shown here is derived from an EMBL/GenBank/DDBJ whole genome shotgun (WGS) entry which is preliminary data.</text>
</comment>
<dbReference type="AlphaFoldDB" id="A0A9D2K9X8"/>
<reference evidence="1" key="2">
    <citation type="submission" date="2021-04" db="EMBL/GenBank/DDBJ databases">
        <authorList>
            <person name="Gilroy R."/>
        </authorList>
    </citation>
    <scope>NUCLEOTIDE SEQUENCE</scope>
    <source>
        <strain evidence="1">Gambia16-554</strain>
    </source>
</reference>
<organism evidence="1 2">
    <name type="scientific">Candidatus Coprenecus stercoravium</name>
    <dbReference type="NCBI Taxonomy" id="2840735"/>
    <lineage>
        <taxon>Bacteria</taxon>
        <taxon>Pseudomonadati</taxon>
        <taxon>Bacteroidota</taxon>
        <taxon>Bacteroidia</taxon>
        <taxon>Bacteroidales</taxon>
        <taxon>Rikenellaceae</taxon>
        <taxon>Rikenellaceae incertae sedis</taxon>
        <taxon>Candidatus Coprenecus</taxon>
    </lineage>
</organism>
<evidence type="ECO:0000313" key="1">
    <source>
        <dbReference type="EMBL" id="HIZ86374.1"/>
    </source>
</evidence>
<reference evidence="1" key="1">
    <citation type="journal article" date="2021" name="PeerJ">
        <title>Extensive microbial diversity within the chicken gut microbiome revealed by metagenomics and culture.</title>
        <authorList>
            <person name="Gilroy R."/>
            <person name="Ravi A."/>
            <person name="Getino M."/>
            <person name="Pursley I."/>
            <person name="Horton D.L."/>
            <person name="Alikhan N.F."/>
            <person name="Baker D."/>
            <person name="Gharbi K."/>
            <person name="Hall N."/>
            <person name="Watson M."/>
            <person name="Adriaenssens E.M."/>
            <person name="Foster-Nyarko E."/>
            <person name="Jarju S."/>
            <person name="Secka A."/>
            <person name="Antonio M."/>
            <person name="Oren A."/>
            <person name="Chaudhuri R.R."/>
            <person name="La Ragione R."/>
            <person name="Hildebrand F."/>
            <person name="Pallen M.J."/>
        </authorList>
    </citation>
    <scope>NUCLEOTIDE SEQUENCE</scope>
    <source>
        <strain evidence="1">Gambia16-554</strain>
    </source>
</reference>
<accession>A0A9D2K9X8</accession>
<dbReference type="EMBL" id="DXAW01000130">
    <property type="protein sequence ID" value="HIZ86374.1"/>
    <property type="molecule type" value="Genomic_DNA"/>
</dbReference>
<gene>
    <name evidence="1" type="ORF">IAC04_07780</name>
</gene>
<dbReference type="Proteomes" id="UP000824115">
    <property type="component" value="Unassembled WGS sequence"/>
</dbReference>
<sequence>MKNIALLFSISTILSCILMCCSEENVPQQSGMLHDNISLTAPNGERIYEDMDALNEDVKMTVAEHFGDDIPFKVTSIKYTDVYDGYFAVITYQLENGVTSNYAVSNSMSVFEKTPVDEFIIEYRASDVQLGHSDDGEIAIMYINSGDDHKTVYKCNSASNCTPCKVIQKRITTQDPIKPDKTTIVTSCSTECTDCKLTATTIIYH</sequence>
<evidence type="ECO:0008006" key="3">
    <source>
        <dbReference type="Google" id="ProtNLM"/>
    </source>
</evidence>